<dbReference type="InterPro" id="IPR036397">
    <property type="entry name" value="RNaseH_sf"/>
</dbReference>
<evidence type="ECO:0000259" key="12">
    <source>
        <dbReference type="PROSITE" id="PS50994"/>
    </source>
</evidence>
<dbReference type="EMBL" id="JBGBPQ010000001">
    <property type="protein sequence ID" value="KAL1529178.1"/>
    <property type="molecule type" value="Genomic_DNA"/>
</dbReference>
<dbReference type="SUPFAM" id="SSF53098">
    <property type="entry name" value="Ribonuclease H-like"/>
    <property type="match status" value="1"/>
</dbReference>
<keyword evidence="6" id="KW-0229">DNA integration</keyword>
<evidence type="ECO:0000313" key="14">
    <source>
        <dbReference type="Proteomes" id="UP001515480"/>
    </source>
</evidence>
<dbReference type="Proteomes" id="UP001515480">
    <property type="component" value="Unassembled WGS sequence"/>
</dbReference>
<comment type="caution">
    <text evidence="13">The sequence shown here is derived from an EMBL/GenBank/DDBJ whole genome shotgun (WGS) entry which is preliminary data.</text>
</comment>
<dbReference type="GO" id="GO:0006310">
    <property type="term" value="P:DNA recombination"/>
    <property type="evidence" value="ECO:0007669"/>
    <property type="project" value="UniProtKB-KW"/>
</dbReference>
<keyword evidence="9" id="KW-0233">DNA recombination</keyword>
<evidence type="ECO:0000256" key="4">
    <source>
        <dbReference type="ARBA" id="ARBA00022801"/>
    </source>
</evidence>
<keyword evidence="3" id="KW-0255">Endonuclease</keyword>
<dbReference type="Pfam" id="PF25597">
    <property type="entry name" value="SH3_retrovirus"/>
    <property type="match status" value="1"/>
</dbReference>
<reference evidence="13 14" key="1">
    <citation type="journal article" date="2024" name="Science">
        <title>Giant polyketide synthase enzymes in the biosynthesis of giant marine polyether toxins.</title>
        <authorList>
            <person name="Fallon T.R."/>
            <person name="Shende V.V."/>
            <person name="Wierzbicki I.H."/>
            <person name="Pendleton A.L."/>
            <person name="Watervoot N.F."/>
            <person name="Auber R.P."/>
            <person name="Gonzalez D.J."/>
            <person name="Wisecaver J.H."/>
            <person name="Moore B.S."/>
        </authorList>
    </citation>
    <scope>NUCLEOTIDE SEQUENCE [LARGE SCALE GENOMIC DNA]</scope>
    <source>
        <strain evidence="13 14">12B1</strain>
    </source>
</reference>
<keyword evidence="2" id="KW-0479">Metal-binding</keyword>
<dbReference type="PANTHER" id="PTHR42648:SF11">
    <property type="entry name" value="TRANSPOSON TY4-P GAG-POL POLYPROTEIN"/>
    <property type="match status" value="1"/>
</dbReference>
<dbReference type="GO" id="GO:0003964">
    <property type="term" value="F:RNA-directed DNA polymerase activity"/>
    <property type="evidence" value="ECO:0007669"/>
    <property type="project" value="UniProtKB-KW"/>
</dbReference>
<name>A0AB34K7B3_PRYPA</name>
<evidence type="ECO:0000256" key="6">
    <source>
        <dbReference type="ARBA" id="ARBA00022908"/>
    </source>
</evidence>
<dbReference type="InterPro" id="IPR013103">
    <property type="entry name" value="RVT_2"/>
</dbReference>
<keyword evidence="4" id="KW-0378">Hydrolase</keyword>
<dbReference type="GO" id="GO:0003887">
    <property type="term" value="F:DNA-directed DNA polymerase activity"/>
    <property type="evidence" value="ECO:0007669"/>
    <property type="project" value="UniProtKB-KW"/>
</dbReference>
<dbReference type="PROSITE" id="PS50994">
    <property type="entry name" value="INTEGRASE"/>
    <property type="match status" value="1"/>
</dbReference>
<evidence type="ECO:0000256" key="2">
    <source>
        <dbReference type="ARBA" id="ARBA00022723"/>
    </source>
</evidence>
<evidence type="ECO:0000256" key="3">
    <source>
        <dbReference type="ARBA" id="ARBA00022759"/>
    </source>
</evidence>
<dbReference type="Gene3D" id="3.30.420.10">
    <property type="entry name" value="Ribonuclease H-like superfamily/Ribonuclease H"/>
    <property type="match status" value="1"/>
</dbReference>
<keyword evidence="10" id="KW-0511">Multifunctional enzyme</keyword>
<keyword evidence="1" id="KW-0540">Nuclease</keyword>
<dbReference type="GO" id="GO:0004519">
    <property type="term" value="F:endonuclease activity"/>
    <property type="evidence" value="ECO:0007669"/>
    <property type="project" value="UniProtKB-KW"/>
</dbReference>
<feature type="region of interest" description="Disordered" evidence="11">
    <location>
        <begin position="1"/>
        <end position="31"/>
    </location>
</feature>
<protein>
    <recommendedName>
        <fullName evidence="12">Integrase catalytic domain-containing protein</fullName>
    </recommendedName>
</protein>
<sequence>MARKPPAEPRSPRQVGLGLDTRSFLAPPPKPDVVRERAALKAAFQQQSEAFASRYRPGLLQRERKLAPKEHGGPQPPETLVFYSWWNEETPTPPELQRSGRAEAAHKRLQLQFHLPTGVFRLFLDGSKAPITLRIEHLDGAPVRAHDLFVGKRLDILGRPTTLRHADARTLVWIDAEGKRLLLRRERLLEELSKYHDVPKILHELGLHHLYLNRHSTPQRAVAAPSGGQANLQRLTEETAALEERLRSAEGGVGTWIAPAGDPDGSYLQWTAADGIVNRVQLDVRGVVVIPTFRDVADACPVTRTSTRASGQLVHRRFLHRSPASLRRLPQCTDAPDDWSAALKAVDGLPCDECLRSSADAQHSAASAPDVSSPGELVSYDIWSVSVPHVHGGQKLVLNFHDHFSKINKPYLIKSYDEAPACIELYLAWCSSQGVTVRHMHTDNGTTLCSQAVRALLAARGVHLTTISPHCARQNGVCERQWRTLAADARHLLAQACLPRSFWWYAMRHAATVAGMLPSSDDPSTTPWERWTANRPSVAHVRVWGCLVYVREPDPASKVHDRGVRCIYLGRSPTQPGFVCFDPQAGRVLVSPHCSFVEESFPGLVRRSSGGEAVVPDFAGDYDAAKAAATRGLSTDFHEPAPALIDPTIDPAHWTPCCVDGLGADNAGMHETDLPETAERDAHVRDPDTWRGRTRHGSNYIPAACVAGAASLRAPVVHFLLYLGSGRPRPGDFPSCAARYDIETVCVDSKIGGYAHDLADPDVAQILRDMAASPLCLGVLVSTPCNTFSAARFRDGEAPVLRDLEHPTGVPAPDGTLPVSVLRANAVTDNALSVASVAARRGAGVIIESPVPRSAGQHAIPGREQHASLWSYPAVVDAVREFDMSHIDMDQCMCGALSQKATRLMATPNLRDALFRHAAPLRCDGRHAHESIVGRRADGSFRSAGAEEYPPALNRVLSDVFATLLSSHSPLAAWSLAFPLSHLPPSASPGLAVAEVTAGGVAPTGEEFDCDSPSYKQTLSSAEAPFWRRAREEEIDNLQRHGVVELVPEDSLPSWNAGKQKAWEVIDTLWVNKRKRDETGKVCRFKARCTLRGDQQNSKASMAGLDLNSFAPTVRHSTFRLLCAGGCLRKARKRTLDVEAAFLQGIRENLPDVYARPPPTGGPPLTDERGVPLVWRLHRPLYGSADAARIWYQTIDKQLQSQGFFRSEYDPCYYYKVYSDGARIDMSVYVDDCWITDTAGARCDDELAVLSKAFALTITDAPDLFLGMNVRQHSPARLTLSTGRQISPSGI</sequence>
<gene>
    <name evidence="13" type="ORF">AB1Y20_000137</name>
</gene>
<accession>A0AB34K7B3</accession>
<feature type="domain" description="Integrase catalytic" evidence="12">
    <location>
        <begin position="370"/>
        <end position="535"/>
    </location>
</feature>
<dbReference type="Pfam" id="PF07727">
    <property type="entry name" value="RVT_2"/>
    <property type="match status" value="1"/>
</dbReference>
<dbReference type="GO" id="GO:0003676">
    <property type="term" value="F:nucleic acid binding"/>
    <property type="evidence" value="ECO:0007669"/>
    <property type="project" value="InterPro"/>
</dbReference>
<organism evidence="13 14">
    <name type="scientific">Prymnesium parvum</name>
    <name type="common">Toxic golden alga</name>
    <dbReference type="NCBI Taxonomy" id="97485"/>
    <lineage>
        <taxon>Eukaryota</taxon>
        <taxon>Haptista</taxon>
        <taxon>Haptophyta</taxon>
        <taxon>Prymnesiophyceae</taxon>
        <taxon>Prymnesiales</taxon>
        <taxon>Prymnesiaceae</taxon>
        <taxon>Prymnesium</taxon>
    </lineage>
</organism>
<dbReference type="InterPro" id="IPR039537">
    <property type="entry name" value="Retrotran_Ty1/copia-like"/>
</dbReference>
<dbReference type="GO" id="GO:0015074">
    <property type="term" value="P:DNA integration"/>
    <property type="evidence" value="ECO:0007669"/>
    <property type="project" value="UniProtKB-KW"/>
</dbReference>
<keyword evidence="8" id="KW-0548">Nucleotidyltransferase</keyword>
<keyword evidence="14" id="KW-1185">Reference proteome</keyword>
<dbReference type="GO" id="GO:0046872">
    <property type="term" value="F:metal ion binding"/>
    <property type="evidence" value="ECO:0007669"/>
    <property type="project" value="UniProtKB-KW"/>
</dbReference>
<evidence type="ECO:0000256" key="8">
    <source>
        <dbReference type="ARBA" id="ARBA00022932"/>
    </source>
</evidence>
<keyword evidence="8" id="KW-0808">Transferase</keyword>
<dbReference type="PANTHER" id="PTHR42648">
    <property type="entry name" value="TRANSPOSASE, PUTATIVE-RELATED"/>
    <property type="match status" value="1"/>
</dbReference>
<keyword evidence="5" id="KW-0460">Magnesium</keyword>
<dbReference type="InterPro" id="IPR012337">
    <property type="entry name" value="RNaseH-like_sf"/>
</dbReference>
<keyword evidence="8" id="KW-0239">DNA-directed DNA polymerase</keyword>
<keyword evidence="7" id="KW-0695">RNA-directed DNA polymerase</keyword>
<dbReference type="InterPro" id="IPR001584">
    <property type="entry name" value="Integrase_cat-core"/>
</dbReference>
<proteinExistence type="predicted"/>
<evidence type="ECO:0000256" key="1">
    <source>
        <dbReference type="ARBA" id="ARBA00022722"/>
    </source>
</evidence>
<dbReference type="InterPro" id="IPR057670">
    <property type="entry name" value="SH3_retrovirus"/>
</dbReference>
<feature type="compositionally biased region" description="Basic and acidic residues" evidence="11">
    <location>
        <begin position="1"/>
        <end position="11"/>
    </location>
</feature>
<evidence type="ECO:0000256" key="9">
    <source>
        <dbReference type="ARBA" id="ARBA00023172"/>
    </source>
</evidence>
<dbReference type="GO" id="GO:0016787">
    <property type="term" value="F:hydrolase activity"/>
    <property type="evidence" value="ECO:0007669"/>
    <property type="project" value="UniProtKB-KW"/>
</dbReference>
<evidence type="ECO:0000313" key="13">
    <source>
        <dbReference type="EMBL" id="KAL1529178.1"/>
    </source>
</evidence>
<evidence type="ECO:0000256" key="7">
    <source>
        <dbReference type="ARBA" id="ARBA00022918"/>
    </source>
</evidence>
<evidence type="ECO:0000256" key="11">
    <source>
        <dbReference type="SAM" id="MobiDB-lite"/>
    </source>
</evidence>
<evidence type="ECO:0000256" key="5">
    <source>
        <dbReference type="ARBA" id="ARBA00022842"/>
    </source>
</evidence>
<evidence type="ECO:0000256" key="10">
    <source>
        <dbReference type="ARBA" id="ARBA00023268"/>
    </source>
</evidence>